<dbReference type="RefSeq" id="WP_023842451.1">
    <property type="nucleotide sequence ID" value="NC_022995.1"/>
</dbReference>
<reference evidence="2" key="1">
    <citation type="journal article" date="2014" name="Microbiology">
        <title>A 2,4-dichlorophenoxyacetic acid degradation plasmid pM7012 discloses distribution of an unclassified megaplasmid group across bacterial species.</title>
        <authorList>
            <person name="Sakai Y."/>
            <person name="Ogawa N."/>
            <person name="Shimomura Y."/>
            <person name="Fujii T."/>
        </authorList>
    </citation>
    <scope>NUCLEOTIDE SEQUENCE</scope>
    <source>
        <strain evidence="2">M701</strain>
    </source>
</reference>
<reference evidence="2" key="2">
    <citation type="submission" date="2024-06" db="EMBL/GenBank/DDBJ databases">
        <authorList>
            <person name="Sakai Y."/>
            <person name="Fujii T."/>
        </authorList>
    </citation>
    <scope>NUCLEOTIDE SEQUENCE</scope>
    <source>
        <strain evidence="2">M701</strain>
        <plasmid evidence="2">pM7012</plasmid>
    </source>
</reference>
<dbReference type="AlphaFoldDB" id="V5YNL0"/>
<name>V5YNL0_9BURK</name>
<proteinExistence type="predicted"/>
<evidence type="ECO:0000313" key="2">
    <source>
        <dbReference type="EMBL" id="BAO18908.1"/>
    </source>
</evidence>
<organism evidence="2">
    <name type="scientific">Burkholderia sp. M701</name>
    <dbReference type="NCBI Taxonomy" id="326454"/>
    <lineage>
        <taxon>Bacteria</taxon>
        <taxon>Pseudomonadati</taxon>
        <taxon>Pseudomonadota</taxon>
        <taxon>Betaproteobacteria</taxon>
        <taxon>Burkholderiales</taxon>
        <taxon>Burkholderiaceae</taxon>
        <taxon>Burkholderia</taxon>
    </lineage>
</organism>
<dbReference type="EMBL" id="AB853026">
    <property type="protein sequence ID" value="BAO18908.1"/>
    <property type="molecule type" value="Genomic_DNA"/>
</dbReference>
<keyword evidence="2" id="KW-0614">Plasmid</keyword>
<accession>V5YNL0</accession>
<sequence length="105" mass="11722">MGKNPDTVPHVFEVTVERERTIIERRTVRVTAYTSSAATNLAKKMRPKEGWVEVELAAGTNSASTTRFLQTQSVQDLGEMEDFPASPEGRREVLNSNPVKIQGEF</sequence>
<geneLocation type="plasmid" evidence="2">
    <name>pM7012</name>
</geneLocation>
<feature type="region of interest" description="Disordered" evidence="1">
    <location>
        <begin position="80"/>
        <end position="105"/>
    </location>
</feature>
<evidence type="ECO:0000256" key="1">
    <source>
        <dbReference type="SAM" id="MobiDB-lite"/>
    </source>
</evidence>
<protein>
    <submittedName>
        <fullName evidence="2">Uncharacterized protein</fullName>
    </submittedName>
</protein>